<feature type="transmembrane region" description="Helical" evidence="4">
    <location>
        <begin position="384"/>
        <end position="408"/>
    </location>
</feature>
<gene>
    <name evidence="6" type="ORF">FC26_GL000581</name>
</gene>
<feature type="transmembrane region" description="Helical" evidence="4">
    <location>
        <begin position="350"/>
        <end position="372"/>
    </location>
</feature>
<evidence type="ECO:0000259" key="5">
    <source>
        <dbReference type="Pfam" id="PF00535"/>
    </source>
</evidence>
<dbReference type="InterPro" id="IPR017542">
    <property type="entry name" value="XrtG-assoc_glycosyltfrase"/>
</dbReference>
<feature type="transmembrane region" description="Helical" evidence="4">
    <location>
        <begin position="323"/>
        <end position="344"/>
    </location>
</feature>
<evidence type="ECO:0000313" key="7">
    <source>
        <dbReference type="Proteomes" id="UP000051733"/>
    </source>
</evidence>
<dbReference type="AlphaFoldDB" id="A0A0R2A8U5"/>
<dbReference type="PANTHER" id="PTHR43630">
    <property type="entry name" value="POLY-BETA-1,6-N-ACETYL-D-GLUCOSAMINE SYNTHASE"/>
    <property type="match status" value="1"/>
</dbReference>
<dbReference type="InterPro" id="IPR029044">
    <property type="entry name" value="Nucleotide-diphossugar_trans"/>
</dbReference>
<dbReference type="SUPFAM" id="SSF53448">
    <property type="entry name" value="Nucleotide-diphospho-sugar transferases"/>
    <property type="match status" value="1"/>
</dbReference>
<keyword evidence="3 6" id="KW-0808">Transferase</keyword>
<accession>A0A0R2A8U5</accession>
<dbReference type="Gene3D" id="3.90.550.10">
    <property type="entry name" value="Spore Coat Polysaccharide Biosynthesis Protein SpsA, Chain A"/>
    <property type="match status" value="1"/>
</dbReference>
<keyword evidence="4" id="KW-0472">Membrane</keyword>
<dbReference type="Proteomes" id="UP000051733">
    <property type="component" value="Unassembled WGS sequence"/>
</dbReference>
<dbReference type="NCBIfam" id="TIGR03111">
    <property type="entry name" value="glyc2_xrt_Gpos1"/>
    <property type="match status" value="1"/>
</dbReference>
<dbReference type="STRING" id="1423813.FC26_GL000581"/>
<dbReference type="RefSeq" id="WP_057780634.1">
    <property type="nucleotide sequence ID" value="NZ_AYYY01000063.1"/>
</dbReference>
<keyword evidence="7" id="KW-1185">Reference proteome</keyword>
<evidence type="ECO:0000256" key="3">
    <source>
        <dbReference type="ARBA" id="ARBA00022679"/>
    </source>
</evidence>
<keyword evidence="4" id="KW-0812">Transmembrane</keyword>
<dbReference type="OrthoDB" id="9766299at2"/>
<dbReference type="PATRIC" id="fig|1423813.3.peg.592"/>
<dbReference type="CDD" id="cd06423">
    <property type="entry name" value="CESA_like"/>
    <property type="match status" value="1"/>
</dbReference>
<comment type="similarity">
    <text evidence="1">Belongs to the glycosyltransferase 2 family.</text>
</comment>
<dbReference type="PANTHER" id="PTHR43630:SF1">
    <property type="entry name" value="POLY-BETA-1,6-N-ACETYL-D-GLUCOSAMINE SYNTHASE"/>
    <property type="match status" value="1"/>
</dbReference>
<comment type="caution">
    <text evidence="6">The sequence shown here is derived from an EMBL/GenBank/DDBJ whole genome shotgun (WGS) entry which is preliminary data.</text>
</comment>
<organism evidence="6 7">
    <name type="scientific">Paucilactobacillus vaccinostercus DSM 20634</name>
    <dbReference type="NCBI Taxonomy" id="1423813"/>
    <lineage>
        <taxon>Bacteria</taxon>
        <taxon>Bacillati</taxon>
        <taxon>Bacillota</taxon>
        <taxon>Bacilli</taxon>
        <taxon>Lactobacillales</taxon>
        <taxon>Lactobacillaceae</taxon>
        <taxon>Paucilactobacillus</taxon>
    </lineage>
</organism>
<evidence type="ECO:0000256" key="2">
    <source>
        <dbReference type="ARBA" id="ARBA00022676"/>
    </source>
</evidence>
<sequence length="445" mass="52561">MEYWLNLTLFKMGFWLTWALIPIVVEIIPAFFSIFRLFLKNLRHKKLEMPDKMPFISVIVPVYNSEDTLYRCIQSIHDSTYPTELVQVILADNQSTDSSFEVFSRAHSHFSDMHMQLIHTEQGKAKALNSAIYESIGTYIFNIDSDGVLESHALMNMVLRFENDYDAAAMTGTILTQKEQIKTQKGFFRKILNKNEYFEYAQAFLSGRVIESDSNQMFTMSGAFSAFRKEALLNTFMYSTSTVGEDTDMTFQIREKLKRKVVICSDAIFYIEPINRLSQLYTQRQRWQRGEIEVSQEYSKHIELKNFFSNFLIRRMIIDHTFLFPKMIWIFASIALLFFRYSVIMMAMSYFIIYILYVVVALFNYVCVRMLLRDFTEERRFYTRLAWVALTLPIYNFVVAFIRFVGILNTMTEMAVWNTKKFDDEVGSVRSVFKEDLQRVKETRK</sequence>
<name>A0A0R2A8U5_9LACO</name>
<dbReference type="Pfam" id="PF00535">
    <property type="entry name" value="Glycos_transf_2"/>
    <property type="match status" value="1"/>
</dbReference>
<dbReference type="EMBL" id="AYYY01000063">
    <property type="protein sequence ID" value="KRM60491.1"/>
    <property type="molecule type" value="Genomic_DNA"/>
</dbReference>
<feature type="domain" description="Glycosyltransferase 2-like" evidence="5">
    <location>
        <begin position="57"/>
        <end position="232"/>
    </location>
</feature>
<dbReference type="GO" id="GO:0016757">
    <property type="term" value="F:glycosyltransferase activity"/>
    <property type="evidence" value="ECO:0007669"/>
    <property type="project" value="UniProtKB-KW"/>
</dbReference>
<proteinExistence type="inferred from homology"/>
<protein>
    <submittedName>
        <fullName evidence="6">Glycosyltransferase</fullName>
    </submittedName>
</protein>
<evidence type="ECO:0000256" key="4">
    <source>
        <dbReference type="SAM" id="Phobius"/>
    </source>
</evidence>
<feature type="transmembrane region" description="Helical" evidence="4">
    <location>
        <begin position="12"/>
        <end position="39"/>
    </location>
</feature>
<evidence type="ECO:0000256" key="1">
    <source>
        <dbReference type="ARBA" id="ARBA00006739"/>
    </source>
</evidence>
<keyword evidence="2" id="KW-0328">Glycosyltransferase</keyword>
<reference evidence="6 7" key="1">
    <citation type="journal article" date="2015" name="Genome Announc.">
        <title>Expanding the biotechnology potential of lactobacilli through comparative genomics of 213 strains and associated genera.</title>
        <authorList>
            <person name="Sun Z."/>
            <person name="Harris H.M."/>
            <person name="McCann A."/>
            <person name="Guo C."/>
            <person name="Argimon S."/>
            <person name="Zhang W."/>
            <person name="Yang X."/>
            <person name="Jeffery I.B."/>
            <person name="Cooney J.C."/>
            <person name="Kagawa T.F."/>
            <person name="Liu W."/>
            <person name="Song Y."/>
            <person name="Salvetti E."/>
            <person name="Wrobel A."/>
            <person name="Rasinkangas P."/>
            <person name="Parkhill J."/>
            <person name="Rea M.C."/>
            <person name="O'Sullivan O."/>
            <person name="Ritari J."/>
            <person name="Douillard F.P."/>
            <person name="Paul Ross R."/>
            <person name="Yang R."/>
            <person name="Briner A.E."/>
            <person name="Felis G.E."/>
            <person name="de Vos W.M."/>
            <person name="Barrangou R."/>
            <person name="Klaenhammer T.R."/>
            <person name="Caufield P.W."/>
            <person name="Cui Y."/>
            <person name="Zhang H."/>
            <person name="O'Toole P.W."/>
        </authorList>
    </citation>
    <scope>NUCLEOTIDE SEQUENCE [LARGE SCALE GENOMIC DNA]</scope>
    <source>
        <strain evidence="6 7">DSM 20634</strain>
    </source>
</reference>
<keyword evidence="4" id="KW-1133">Transmembrane helix</keyword>
<dbReference type="InterPro" id="IPR001173">
    <property type="entry name" value="Glyco_trans_2-like"/>
</dbReference>
<evidence type="ECO:0000313" key="6">
    <source>
        <dbReference type="EMBL" id="KRM60491.1"/>
    </source>
</evidence>